<sequence>MGGTGAQQTQVPPAPGSRPLPFPRRAGARGPGAGRRREGGGGAAGRVPGPRSASERAHESPARPPRSPRSRSRPAPPALRDRPRLPPAASRGTGLPRVVPARLRAPRCPRGGRGSRGRPQPEGITRDRAVLAQKPDPAPWDADSREAPAFIMRRTYPLKRIMESDHPIQFKDCVSSKVTWPWKPVTVLWRGLNQHSWRDHMDKHSGQELRLLADSQDQPPDFMIAAEALANTSIMSHTYYFVL</sequence>
<evidence type="ECO:0000313" key="1">
    <source>
        <dbReference type="Proteomes" id="UP001732780"/>
    </source>
</evidence>
<dbReference type="RefSeq" id="XP_074208795.1">
    <property type="nucleotide sequence ID" value="XM_074352694.1"/>
</dbReference>
<protein>
    <submittedName>
        <fullName evidence="2">Uncharacterized protein LOC123616192</fullName>
    </submittedName>
</protein>
<reference evidence="2" key="1">
    <citation type="submission" date="2025-08" db="UniProtKB">
        <authorList>
            <consortium name="RefSeq"/>
        </authorList>
    </citation>
    <scope>IDENTIFICATION</scope>
    <source>
        <tissue evidence="2">Blood</tissue>
    </source>
</reference>
<name>A0AC58PFI8_CAMBA</name>
<proteinExistence type="predicted"/>
<gene>
    <name evidence="2" type="primary">LOC123616192</name>
</gene>
<accession>A0AC58PFI8</accession>
<dbReference type="Proteomes" id="UP001732780">
    <property type="component" value="Chromosome 2"/>
</dbReference>
<organism evidence="1 2">
    <name type="scientific">Camelus bactrianus</name>
    <name type="common">Bactrian camel</name>
    <dbReference type="NCBI Taxonomy" id="9837"/>
    <lineage>
        <taxon>Eukaryota</taxon>
        <taxon>Metazoa</taxon>
        <taxon>Chordata</taxon>
        <taxon>Craniata</taxon>
        <taxon>Vertebrata</taxon>
        <taxon>Euteleostomi</taxon>
        <taxon>Mammalia</taxon>
        <taxon>Eutheria</taxon>
        <taxon>Laurasiatheria</taxon>
        <taxon>Artiodactyla</taxon>
        <taxon>Tylopoda</taxon>
        <taxon>Camelidae</taxon>
        <taxon>Camelus</taxon>
    </lineage>
</organism>
<keyword evidence="1" id="KW-1185">Reference proteome</keyword>
<evidence type="ECO:0000313" key="2">
    <source>
        <dbReference type="RefSeq" id="XP_074208795.1"/>
    </source>
</evidence>